<reference evidence="4 5" key="1">
    <citation type="submission" date="2015-11" db="EMBL/GenBank/DDBJ databases">
        <title>Ensifer anhuiense sp. nov., an effective nitrogen fixation bacterium with Glycine soja.</title>
        <authorList>
            <person name="Yan H."/>
            <person name="Chen W."/>
        </authorList>
    </citation>
    <scope>NUCLEOTIDE SEQUENCE [LARGE SCALE GENOMIC DNA]</scope>
    <source>
        <strain evidence="4 5">LMG 7837</strain>
    </source>
</reference>
<name>A0A178YG01_SINSA</name>
<comment type="caution">
    <text evidence="4">The sequence shown here is derived from an EMBL/GenBank/DDBJ whole genome shotgun (WGS) entry which is preliminary data.</text>
</comment>
<accession>A0A178YG01</accession>
<keyword evidence="5" id="KW-1185">Reference proteome</keyword>
<dbReference type="Proteomes" id="UP000078507">
    <property type="component" value="Unassembled WGS sequence"/>
</dbReference>
<dbReference type="AlphaFoldDB" id="A0A178YG01"/>
<dbReference type="InterPro" id="IPR000644">
    <property type="entry name" value="CBS_dom"/>
</dbReference>
<dbReference type="PANTHER" id="PTHR43080:SF2">
    <property type="entry name" value="CBS DOMAIN-CONTAINING PROTEIN"/>
    <property type="match status" value="1"/>
</dbReference>
<dbReference type="PROSITE" id="PS51371">
    <property type="entry name" value="CBS"/>
    <property type="match status" value="2"/>
</dbReference>
<evidence type="ECO:0000259" key="3">
    <source>
        <dbReference type="PROSITE" id="PS51371"/>
    </source>
</evidence>
<protein>
    <submittedName>
        <fullName evidence="4">Inosine-5-monophosphate dehydrogenase</fullName>
    </submittedName>
</protein>
<dbReference type="SMART" id="SM00116">
    <property type="entry name" value="CBS"/>
    <property type="match status" value="2"/>
</dbReference>
<feature type="domain" description="CBS" evidence="3">
    <location>
        <begin position="72"/>
        <end position="130"/>
    </location>
</feature>
<proteinExistence type="predicted"/>
<organism evidence="4 5">
    <name type="scientific">Sinorhizobium saheli</name>
    <dbReference type="NCBI Taxonomy" id="36856"/>
    <lineage>
        <taxon>Bacteria</taxon>
        <taxon>Pseudomonadati</taxon>
        <taxon>Pseudomonadota</taxon>
        <taxon>Alphaproteobacteria</taxon>
        <taxon>Hyphomicrobiales</taxon>
        <taxon>Rhizobiaceae</taxon>
        <taxon>Sinorhizobium/Ensifer group</taxon>
        <taxon>Sinorhizobium</taxon>
    </lineage>
</organism>
<dbReference type="Gene3D" id="3.10.580.10">
    <property type="entry name" value="CBS-domain"/>
    <property type="match status" value="1"/>
</dbReference>
<dbReference type="EMBL" id="LNQB01000070">
    <property type="protein sequence ID" value="OAP45923.1"/>
    <property type="molecule type" value="Genomic_DNA"/>
</dbReference>
<dbReference type="OrthoDB" id="9802114at2"/>
<dbReference type="SUPFAM" id="SSF54631">
    <property type="entry name" value="CBS-domain pair"/>
    <property type="match status" value="1"/>
</dbReference>
<dbReference type="Pfam" id="PF00571">
    <property type="entry name" value="CBS"/>
    <property type="match status" value="2"/>
</dbReference>
<dbReference type="PANTHER" id="PTHR43080">
    <property type="entry name" value="CBS DOMAIN-CONTAINING PROTEIN CBSX3, MITOCHONDRIAL"/>
    <property type="match status" value="1"/>
</dbReference>
<dbReference type="InterPro" id="IPR046342">
    <property type="entry name" value="CBS_dom_sf"/>
</dbReference>
<feature type="domain" description="CBS" evidence="3">
    <location>
        <begin position="7"/>
        <end position="63"/>
    </location>
</feature>
<dbReference type="CDD" id="cd04622">
    <property type="entry name" value="CBS_pair_HRP1_like"/>
    <property type="match status" value="1"/>
</dbReference>
<dbReference type="InterPro" id="IPR051257">
    <property type="entry name" value="Diverse_CBS-Domain"/>
</dbReference>
<gene>
    <name evidence="4" type="ORF">ATB98_04515</name>
</gene>
<dbReference type="STRING" id="36856.ATB98_04515"/>
<dbReference type="RefSeq" id="WP_066873547.1">
    <property type="nucleotide sequence ID" value="NZ_LNQB01000070.1"/>
</dbReference>
<evidence type="ECO:0000256" key="2">
    <source>
        <dbReference type="PROSITE-ProRule" id="PRU00703"/>
    </source>
</evidence>
<evidence type="ECO:0000256" key="1">
    <source>
        <dbReference type="ARBA" id="ARBA00023122"/>
    </source>
</evidence>
<evidence type="ECO:0000313" key="5">
    <source>
        <dbReference type="Proteomes" id="UP000078507"/>
    </source>
</evidence>
<keyword evidence="1 2" id="KW-0129">CBS domain</keyword>
<sequence>MRTEEAMHPGVRWIGPETDLRTVARIMKDEDIGALPVGENDRLIGMVTDRDITLRALANGHDVSELTARDVMTRDIVYCRTTESVEDAIHLMETRKIRRLPVINEQKRMVGMLSLGDISHCTSQQLTGELVKAVTGHHA</sequence>
<evidence type="ECO:0000313" key="4">
    <source>
        <dbReference type="EMBL" id="OAP45923.1"/>
    </source>
</evidence>